<dbReference type="Proteomes" id="UP000051124">
    <property type="component" value="Unassembled WGS sequence"/>
</dbReference>
<dbReference type="Pfam" id="PF04468">
    <property type="entry name" value="PSP1"/>
    <property type="match status" value="1"/>
</dbReference>
<evidence type="ECO:0000259" key="1">
    <source>
        <dbReference type="PROSITE" id="PS51411"/>
    </source>
</evidence>
<dbReference type="AlphaFoldDB" id="A0A0S7WGQ0"/>
<sequence length="262" mass="30379">MTIEVMFRGNRKAVFSCEEEFELDDLVVCQVKDHEYLGKIKRALADEAEPSRGAVRKALPEDLEKYKINLQLEKTIIDEVRGRNELGDAKLVWVEADLARTKLTLYLTSEKRIEFKKIVDLLKHKYRMKVEIQQISVREYARMLGGYGPCGRELCCATFLKQFEPVTFQMIKEQNLSLGVPKLSGLCGRLHCCLLFEREFYKEELAKYPKVGTEVETEKGKGLVTGVNIFSAQVQVKLEDGVEMKFSRDGVRVRRRWRFLKK</sequence>
<organism evidence="2 3">
    <name type="scientific">candidate division TA06 bacterium DG_26</name>
    <dbReference type="NCBI Taxonomy" id="1703771"/>
    <lineage>
        <taxon>Bacteria</taxon>
        <taxon>Bacteria division TA06</taxon>
    </lineage>
</organism>
<proteinExistence type="predicted"/>
<evidence type="ECO:0000313" key="2">
    <source>
        <dbReference type="EMBL" id="KPJ49344.1"/>
    </source>
</evidence>
<dbReference type="NCBIfam" id="NF041131">
    <property type="entry name" value="RicT_YaaT_fam"/>
    <property type="match status" value="1"/>
</dbReference>
<comment type="caution">
    <text evidence="2">The sequence shown here is derived from an EMBL/GenBank/DDBJ whole genome shotgun (WGS) entry which is preliminary data.</text>
</comment>
<reference evidence="2 3" key="1">
    <citation type="journal article" date="2015" name="Microbiome">
        <title>Genomic resolution of linkages in carbon, nitrogen, and sulfur cycling among widespread estuary sediment bacteria.</title>
        <authorList>
            <person name="Baker B.J."/>
            <person name="Lazar C.S."/>
            <person name="Teske A.P."/>
            <person name="Dick G.J."/>
        </authorList>
    </citation>
    <scope>NUCLEOTIDE SEQUENCE [LARGE SCALE GENOMIC DNA]</scope>
    <source>
        <strain evidence="2">DG_26</strain>
    </source>
</reference>
<feature type="domain" description="PSP1 C-terminal" evidence="1">
    <location>
        <begin position="52"/>
        <end position="135"/>
    </location>
</feature>
<protein>
    <recommendedName>
        <fullName evidence="1">PSP1 C-terminal domain-containing protein</fullName>
    </recommendedName>
</protein>
<evidence type="ECO:0000313" key="3">
    <source>
        <dbReference type="Proteomes" id="UP000051124"/>
    </source>
</evidence>
<gene>
    <name evidence="2" type="ORF">AMJ40_05775</name>
</gene>
<accession>A0A0S7WGQ0</accession>
<dbReference type="InterPro" id="IPR007557">
    <property type="entry name" value="PSP1_C"/>
</dbReference>
<dbReference type="EMBL" id="LIZT01000063">
    <property type="protein sequence ID" value="KPJ49344.1"/>
    <property type="molecule type" value="Genomic_DNA"/>
</dbReference>
<name>A0A0S7WGQ0_UNCT6</name>
<dbReference type="PROSITE" id="PS51411">
    <property type="entry name" value="PSP1_C"/>
    <property type="match status" value="1"/>
</dbReference>
<dbReference type="PATRIC" id="fig|1703771.3.peg.398"/>